<organism evidence="2">
    <name type="scientific">Tanacetum cinerariifolium</name>
    <name type="common">Dalmatian daisy</name>
    <name type="synonym">Chrysanthemum cinerariifolium</name>
    <dbReference type="NCBI Taxonomy" id="118510"/>
    <lineage>
        <taxon>Eukaryota</taxon>
        <taxon>Viridiplantae</taxon>
        <taxon>Streptophyta</taxon>
        <taxon>Embryophyta</taxon>
        <taxon>Tracheophyta</taxon>
        <taxon>Spermatophyta</taxon>
        <taxon>Magnoliopsida</taxon>
        <taxon>eudicotyledons</taxon>
        <taxon>Gunneridae</taxon>
        <taxon>Pentapetalae</taxon>
        <taxon>asterids</taxon>
        <taxon>campanulids</taxon>
        <taxon>Asterales</taxon>
        <taxon>Asteraceae</taxon>
        <taxon>Asteroideae</taxon>
        <taxon>Anthemideae</taxon>
        <taxon>Anthemidinae</taxon>
        <taxon>Tanacetum</taxon>
    </lineage>
</organism>
<feature type="region of interest" description="Disordered" evidence="1">
    <location>
        <begin position="52"/>
        <end position="105"/>
    </location>
</feature>
<feature type="compositionally biased region" description="Acidic residues" evidence="1">
    <location>
        <begin position="95"/>
        <end position="105"/>
    </location>
</feature>
<evidence type="ECO:0000313" key="2">
    <source>
        <dbReference type="EMBL" id="GFC84710.1"/>
    </source>
</evidence>
<dbReference type="AlphaFoldDB" id="A0A699RE04"/>
<accession>A0A699RE04</accession>
<evidence type="ECO:0000256" key="1">
    <source>
        <dbReference type="SAM" id="MobiDB-lite"/>
    </source>
</evidence>
<comment type="caution">
    <text evidence="2">The sequence shown here is derived from an EMBL/GenBank/DDBJ whole genome shotgun (WGS) entry which is preliminary data.</text>
</comment>
<feature type="non-terminal residue" evidence="2">
    <location>
        <position position="105"/>
    </location>
</feature>
<feature type="compositionally biased region" description="Low complexity" evidence="1">
    <location>
        <begin position="9"/>
        <end position="21"/>
    </location>
</feature>
<protein>
    <submittedName>
        <fullName evidence="2">Uncharacterized protein</fullName>
    </submittedName>
</protein>
<feature type="compositionally biased region" description="Pro residues" evidence="1">
    <location>
        <begin position="66"/>
        <end position="77"/>
    </location>
</feature>
<name>A0A699RE04_TANCI</name>
<feature type="region of interest" description="Disordered" evidence="1">
    <location>
        <begin position="1"/>
        <end position="39"/>
    </location>
</feature>
<sequence>TIMSDSEDSTVTYTSVSSPYEGRLGDVSPGEDGPPVMPEDPYAYVVAAFQALPPPDYVPGPEEPEAPPSPVYIPYPLPAAASPTTDSPGYIPESDPYEDPEDDDD</sequence>
<dbReference type="EMBL" id="BKCJ011096075">
    <property type="protein sequence ID" value="GFC84710.1"/>
    <property type="molecule type" value="Genomic_DNA"/>
</dbReference>
<feature type="non-terminal residue" evidence="2">
    <location>
        <position position="1"/>
    </location>
</feature>
<reference evidence="2" key="1">
    <citation type="journal article" date="2019" name="Sci. Rep.">
        <title>Draft genome of Tanacetum cinerariifolium, the natural source of mosquito coil.</title>
        <authorList>
            <person name="Yamashiro T."/>
            <person name="Shiraishi A."/>
            <person name="Satake H."/>
            <person name="Nakayama K."/>
        </authorList>
    </citation>
    <scope>NUCLEOTIDE SEQUENCE</scope>
</reference>
<gene>
    <name evidence="2" type="ORF">Tci_856680</name>
</gene>
<proteinExistence type="predicted"/>